<accession>A0A5K7Z993</accession>
<dbReference type="Proteomes" id="UP000427769">
    <property type="component" value="Chromosome"/>
</dbReference>
<keyword evidence="5" id="KW-0175">Coiled coil</keyword>
<evidence type="ECO:0000259" key="6">
    <source>
        <dbReference type="PROSITE" id="PS51656"/>
    </source>
</evidence>
<dbReference type="InterPro" id="IPR024264">
    <property type="entry name" value="DUF3786"/>
</dbReference>
<dbReference type="InterPro" id="IPR007202">
    <property type="entry name" value="4Fe-4S_dom"/>
</dbReference>
<keyword evidence="4" id="KW-0411">Iron-sulfur</keyword>
<dbReference type="KEGG" id="dwd:DSCW_50450"/>
<evidence type="ECO:0000256" key="3">
    <source>
        <dbReference type="ARBA" id="ARBA00023004"/>
    </source>
</evidence>
<dbReference type="AlphaFoldDB" id="A0A5K7Z993"/>
<evidence type="ECO:0000256" key="1">
    <source>
        <dbReference type="ARBA" id="ARBA00022485"/>
    </source>
</evidence>
<reference evidence="7 8" key="1">
    <citation type="submission" date="2019-11" db="EMBL/GenBank/DDBJ databases">
        <title>Comparative genomics of hydrocarbon-degrading Desulfosarcina strains.</title>
        <authorList>
            <person name="Watanabe M."/>
            <person name="Kojima H."/>
            <person name="Fukui M."/>
        </authorList>
    </citation>
    <scope>NUCLEOTIDE SEQUENCE [LARGE SCALE GENOMIC DNA]</scope>
    <source>
        <strain evidence="7 8">PP31</strain>
    </source>
</reference>
<dbReference type="Pfam" id="PF04060">
    <property type="entry name" value="FeS"/>
    <property type="match status" value="1"/>
</dbReference>
<gene>
    <name evidence="7" type="ORF">DSCW_50450</name>
</gene>
<sequence>MSQFKTLMDVFKLLEKSNCRKCNEKTCMAFAAAVFGGRRPLSDCPQLPPEIADQYESQTQKRANNAQETENQLAELKARLSQVDFSDAASRIGAVYDGKKLVLKVMGKDFGVDDAGTVYTDIHANPWVTAPVLNYILCCKGVPVTGKWVPLRELPSGGDWYRLFGQRCEKPMKKVADAYPELFSDLVDLFNGQPAGNQFQSDVALVLYPLPLIPLLVCYWHAEDGMKSNLNLFFDATAEENLGIDGLYALGAGITRMFEKLALRHGVSA</sequence>
<dbReference type="GO" id="GO:0046872">
    <property type="term" value="F:metal ion binding"/>
    <property type="evidence" value="ECO:0007669"/>
    <property type="project" value="UniProtKB-KW"/>
</dbReference>
<dbReference type="EMBL" id="AP021875">
    <property type="protein sequence ID" value="BBO77628.1"/>
    <property type="molecule type" value="Genomic_DNA"/>
</dbReference>
<organism evidence="7 8">
    <name type="scientific">Desulfosarcina widdelii</name>
    <dbReference type="NCBI Taxonomy" id="947919"/>
    <lineage>
        <taxon>Bacteria</taxon>
        <taxon>Pseudomonadati</taxon>
        <taxon>Thermodesulfobacteriota</taxon>
        <taxon>Desulfobacteria</taxon>
        <taxon>Desulfobacterales</taxon>
        <taxon>Desulfosarcinaceae</taxon>
        <taxon>Desulfosarcina</taxon>
    </lineage>
</organism>
<protein>
    <recommendedName>
        <fullName evidence="6">4Fe-4S domain-containing protein</fullName>
    </recommendedName>
</protein>
<keyword evidence="8" id="KW-1185">Reference proteome</keyword>
<name>A0A5K7Z993_9BACT</name>
<keyword evidence="1" id="KW-0004">4Fe-4S</keyword>
<proteinExistence type="predicted"/>
<dbReference type="GO" id="GO:0051539">
    <property type="term" value="F:4 iron, 4 sulfur cluster binding"/>
    <property type="evidence" value="ECO:0007669"/>
    <property type="project" value="UniProtKB-KW"/>
</dbReference>
<dbReference type="Gene3D" id="1.10.15.40">
    <property type="entry name" value="Electron transport complex subunit B, putative Fe-S cluster"/>
    <property type="match status" value="1"/>
</dbReference>
<evidence type="ECO:0000256" key="5">
    <source>
        <dbReference type="SAM" id="Coils"/>
    </source>
</evidence>
<evidence type="ECO:0000256" key="2">
    <source>
        <dbReference type="ARBA" id="ARBA00022723"/>
    </source>
</evidence>
<keyword evidence="3" id="KW-0408">Iron</keyword>
<evidence type="ECO:0000256" key="4">
    <source>
        <dbReference type="ARBA" id="ARBA00023014"/>
    </source>
</evidence>
<evidence type="ECO:0000313" key="8">
    <source>
        <dbReference type="Proteomes" id="UP000427769"/>
    </source>
</evidence>
<dbReference type="OrthoDB" id="9793312at2"/>
<feature type="domain" description="4Fe-4S" evidence="6">
    <location>
        <begin position="1"/>
        <end position="64"/>
    </location>
</feature>
<feature type="coiled-coil region" evidence="5">
    <location>
        <begin position="52"/>
        <end position="86"/>
    </location>
</feature>
<dbReference type="RefSeq" id="WP_155306355.1">
    <property type="nucleotide sequence ID" value="NZ_AP021875.1"/>
</dbReference>
<evidence type="ECO:0000313" key="7">
    <source>
        <dbReference type="EMBL" id="BBO77628.1"/>
    </source>
</evidence>
<dbReference type="Pfam" id="PF12654">
    <property type="entry name" value="DUF3786"/>
    <property type="match status" value="1"/>
</dbReference>
<keyword evidence="2" id="KW-0479">Metal-binding</keyword>
<dbReference type="PROSITE" id="PS51656">
    <property type="entry name" value="4FE4S"/>
    <property type="match status" value="1"/>
</dbReference>